<sequence>MTTAHSADPVGPTYAPLSILAGASFWIGIGSILLGWTILAPFAGVVLGILSLRREPIARRTAAIGIALNSLCLLVYLGALTLILLTVVERLALQNIGGPLS</sequence>
<keyword evidence="1" id="KW-0472">Membrane</keyword>
<protein>
    <recommendedName>
        <fullName evidence="4">DUF4190 domain-containing protein</fullName>
    </recommendedName>
</protein>
<dbReference type="Proteomes" id="UP000241085">
    <property type="component" value="Unassembled WGS sequence"/>
</dbReference>
<keyword evidence="3" id="KW-1185">Reference proteome</keyword>
<evidence type="ECO:0008006" key="4">
    <source>
        <dbReference type="Google" id="ProtNLM"/>
    </source>
</evidence>
<evidence type="ECO:0000256" key="1">
    <source>
        <dbReference type="SAM" id="Phobius"/>
    </source>
</evidence>
<comment type="caution">
    <text evidence="2">The sequence shown here is derived from an EMBL/GenBank/DDBJ whole genome shotgun (WGS) entry which is preliminary data.</text>
</comment>
<proteinExistence type="predicted"/>
<name>A0A2T4UT86_9MICO</name>
<dbReference type="AlphaFoldDB" id="A0A2T4UT86"/>
<feature type="transmembrane region" description="Helical" evidence="1">
    <location>
        <begin position="62"/>
        <end position="85"/>
    </location>
</feature>
<evidence type="ECO:0000313" key="2">
    <source>
        <dbReference type="EMBL" id="PTL72727.1"/>
    </source>
</evidence>
<feature type="transmembrane region" description="Helical" evidence="1">
    <location>
        <begin position="25"/>
        <end position="50"/>
    </location>
</feature>
<dbReference type="RefSeq" id="WP_107574384.1">
    <property type="nucleotide sequence ID" value="NZ_PZPL01000001.1"/>
</dbReference>
<accession>A0A2T4UT86</accession>
<keyword evidence="1" id="KW-0812">Transmembrane</keyword>
<evidence type="ECO:0000313" key="3">
    <source>
        <dbReference type="Proteomes" id="UP000241085"/>
    </source>
</evidence>
<reference evidence="2 3" key="1">
    <citation type="submission" date="2018-03" db="EMBL/GenBank/DDBJ databases">
        <title>Bacteriophage NCPPB3778 and a type I-E CRISPR drive the evolution of the US Biological Select Agent, Rathayibacter toxicus.</title>
        <authorList>
            <person name="Davis E.W.II."/>
            <person name="Tabima J.F."/>
            <person name="Weisberg A.J."/>
            <person name="Dantas Lopes L."/>
            <person name="Wiseman M.S."/>
            <person name="Wiseman M.S."/>
            <person name="Pupko T."/>
            <person name="Belcher M.S."/>
            <person name="Sechler A.J."/>
            <person name="Tancos M.A."/>
            <person name="Schroeder B.K."/>
            <person name="Murray T.D."/>
            <person name="Luster D.G."/>
            <person name="Schneider W.L."/>
            <person name="Rogers E."/>
            <person name="Andreote F.D."/>
            <person name="Grunwald N.J."/>
            <person name="Putnam M.L."/>
            <person name="Chang J.H."/>
        </authorList>
    </citation>
    <scope>NUCLEOTIDE SEQUENCE [LARGE SCALE GENOMIC DNA]</scope>
    <source>
        <strain evidence="2 3">DSM 15933</strain>
    </source>
</reference>
<keyword evidence="1" id="KW-1133">Transmembrane helix</keyword>
<dbReference type="EMBL" id="PZPL01000001">
    <property type="protein sequence ID" value="PTL72727.1"/>
    <property type="molecule type" value="Genomic_DNA"/>
</dbReference>
<organism evidence="2 3">
    <name type="scientific">Rathayibacter caricis DSM 15933</name>
    <dbReference type="NCBI Taxonomy" id="1328867"/>
    <lineage>
        <taxon>Bacteria</taxon>
        <taxon>Bacillati</taxon>
        <taxon>Actinomycetota</taxon>
        <taxon>Actinomycetes</taxon>
        <taxon>Micrococcales</taxon>
        <taxon>Microbacteriaceae</taxon>
        <taxon>Rathayibacter</taxon>
    </lineage>
</organism>
<gene>
    <name evidence="2" type="ORF">C1I63_07625</name>
</gene>